<dbReference type="Proteomes" id="UP000297245">
    <property type="component" value="Unassembled WGS sequence"/>
</dbReference>
<keyword evidence="1" id="KW-0175">Coiled coil</keyword>
<dbReference type="Pfam" id="PF12937">
    <property type="entry name" value="F-box-like"/>
    <property type="match status" value="1"/>
</dbReference>
<evidence type="ECO:0000256" key="1">
    <source>
        <dbReference type="SAM" id="Coils"/>
    </source>
</evidence>
<dbReference type="InterPro" id="IPR001810">
    <property type="entry name" value="F-box_dom"/>
</dbReference>
<keyword evidence="4" id="KW-1185">Reference proteome</keyword>
<name>A0A4S8L2V6_DENBC</name>
<protein>
    <recommendedName>
        <fullName evidence="2">F-box domain-containing protein</fullName>
    </recommendedName>
</protein>
<feature type="coiled-coil region" evidence="1">
    <location>
        <begin position="42"/>
        <end position="76"/>
    </location>
</feature>
<sequence>MTQCSKCGAPNFQPRVSVNSDKIQQQLRSLGFADKASVDELLHDAEKDFDAYDAEIARLETAISVLKHKRRRLEGHVAKYRSLLSPIRRLPPEILGLVFLLCCQESRSYFDLCDGDITLPAVVLSQVCTSWRQVASKTSSIWSHLHFELGWLDDRPNHLKQKFIEQILPLINLYFERSSQVSLDLGLRLRSFMGNHDLESILKMITSTSHRWNSLYVWGESDSETKVFWSQITELSRLEYFETDFETLAWLLGISQNLRAHRLRWLYLEDNFPELHITIITAVPLAQITTLSLSTIGSRKVFEILRRCINLSELVMSDIRWTHSHLSLHVTKPTFRPETLNKMVRSRWIPDPTFSSEIGVACLRSIKLIGDERAAKKPSLYNSLMELEKFGLRVEIF</sequence>
<reference evidence="3 4" key="1">
    <citation type="journal article" date="2019" name="Nat. Ecol. Evol.">
        <title>Megaphylogeny resolves global patterns of mushroom evolution.</title>
        <authorList>
            <person name="Varga T."/>
            <person name="Krizsan K."/>
            <person name="Foldi C."/>
            <person name="Dima B."/>
            <person name="Sanchez-Garcia M."/>
            <person name="Sanchez-Ramirez S."/>
            <person name="Szollosi G.J."/>
            <person name="Szarkandi J.G."/>
            <person name="Papp V."/>
            <person name="Albert L."/>
            <person name="Andreopoulos W."/>
            <person name="Angelini C."/>
            <person name="Antonin V."/>
            <person name="Barry K.W."/>
            <person name="Bougher N.L."/>
            <person name="Buchanan P."/>
            <person name="Buyck B."/>
            <person name="Bense V."/>
            <person name="Catcheside P."/>
            <person name="Chovatia M."/>
            <person name="Cooper J."/>
            <person name="Damon W."/>
            <person name="Desjardin D."/>
            <person name="Finy P."/>
            <person name="Geml J."/>
            <person name="Haridas S."/>
            <person name="Hughes K."/>
            <person name="Justo A."/>
            <person name="Karasinski D."/>
            <person name="Kautmanova I."/>
            <person name="Kiss B."/>
            <person name="Kocsube S."/>
            <person name="Kotiranta H."/>
            <person name="LaButti K.M."/>
            <person name="Lechner B.E."/>
            <person name="Liimatainen K."/>
            <person name="Lipzen A."/>
            <person name="Lukacs Z."/>
            <person name="Mihaltcheva S."/>
            <person name="Morgado L.N."/>
            <person name="Niskanen T."/>
            <person name="Noordeloos M.E."/>
            <person name="Ohm R.A."/>
            <person name="Ortiz-Santana B."/>
            <person name="Ovrebo C."/>
            <person name="Racz N."/>
            <person name="Riley R."/>
            <person name="Savchenko A."/>
            <person name="Shiryaev A."/>
            <person name="Soop K."/>
            <person name="Spirin V."/>
            <person name="Szebenyi C."/>
            <person name="Tomsovsky M."/>
            <person name="Tulloss R.E."/>
            <person name="Uehling J."/>
            <person name="Grigoriev I.V."/>
            <person name="Vagvolgyi C."/>
            <person name="Papp T."/>
            <person name="Martin F.M."/>
            <person name="Miettinen O."/>
            <person name="Hibbett D.S."/>
            <person name="Nagy L.G."/>
        </authorList>
    </citation>
    <scope>NUCLEOTIDE SEQUENCE [LARGE SCALE GENOMIC DNA]</scope>
    <source>
        <strain evidence="3 4">CBS 962.96</strain>
    </source>
</reference>
<proteinExistence type="predicted"/>
<feature type="domain" description="F-box" evidence="2">
    <location>
        <begin position="87"/>
        <end position="147"/>
    </location>
</feature>
<evidence type="ECO:0000259" key="2">
    <source>
        <dbReference type="Pfam" id="PF12937"/>
    </source>
</evidence>
<evidence type="ECO:0000313" key="3">
    <source>
        <dbReference type="EMBL" id="THU82812.1"/>
    </source>
</evidence>
<dbReference type="AlphaFoldDB" id="A0A4S8L2V6"/>
<dbReference type="OrthoDB" id="3266451at2759"/>
<organism evidence="3 4">
    <name type="scientific">Dendrothele bispora (strain CBS 962.96)</name>
    <dbReference type="NCBI Taxonomy" id="1314807"/>
    <lineage>
        <taxon>Eukaryota</taxon>
        <taxon>Fungi</taxon>
        <taxon>Dikarya</taxon>
        <taxon>Basidiomycota</taxon>
        <taxon>Agaricomycotina</taxon>
        <taxon>Agaricomycetes</taxon>
        <taxon>Agaricomycetidae</taxon>
        <taxon>Agaricales</taxon>
        <taxon>Agaricales incertae sedis</taxon>
        <taxon>Dendrothele</taxon>
    </lineage>
</organism>
<gene>
    <name evidence="3" type="ORF">K435DRAFT_971825</name>
</gene>
<accession>A0A4S8L2V6</accession>
<dbReference type="EMBL" id="ML179706">
    <property type="protein sequence ID" value="THU82812.1"/>
    <property type="molecule type" value="Genomic_DNA"/>
</dbReference>
<evidence type="ECO:0000313" key="4">
    <source>
        <dbReference type="Proteomes" id="UP000297245"/>
    </source>
</evidence>